<keyword evidence="4" id="KW-0378">Hydrolase</keyword>
<dbReference type="Gene3D" id="3.20.20.70">
    <property type="entry name" value="Aldolase class I"/>
    <property type="match status" value="1"/>
</dbReference>
<keyword evidence="3" id="KW-1015">Disulfide bond</keyword>
<comment type="catalytic activity">
    <reaction evidence="4">
        <text>Random hydrolysis of (1-&gt;4)-linkages between N-acetyl-beta-D-glucosamine and D-glucuronate residues in hyaluronate.</text>
        <dbReference type="EC" id="3.2.1.35"/>
    </reaction>
</comment>
<sequence length="470" mass="54814">MDFLCFLWFLVGILSFCTGSEILKSPERNFTIYWNVPTNQCNRHNYTSANETKPDFPTLLTNLSIVHNVNGSFRGEEFRILYSPGLWPSMEHNKTENGTHGGMPHHGDLEKHLEQLETDIKNCSHINYIPEHFTGMAVIDMESWRPVFRQNTGWMQIYRKLVFEEIDRKACQNETYFKEILNNTTCSGNKANVCFKEAAKIFEPMAIDYMNKSIAKVRELRPEAHWGYYGFPYCFNIRKNDRNESCPKPVPKENNNTAWLFQSYDSWYPSVYISHDNFTEEDRQNLVSGRVKEYNRLRNLTNQNATIYPYVWLLYNLDNRTEVYLNETDLNMTLTTLKNYTMDGAVIWGMSQNVNTSDKCLKLYKYVNETLKPILEGLNITRHEPKSNGTGSILESQKCPKNTTNTTNNTNQRKKREIKEDAQCQNCLINDEPASPASNSDHSNQDSSIFFVKYLFQVSYNFFQSVFSQI</sequence>
<dbReference type="InterPro" id="IPR013785">
    <property type="entry name" value="Aldolase_TIM"/>
</dbReference>
<feature type="signal peptide" evidence="6">
    <location>
        <begin position="1"/>
        <end position="19"/>
    </location>
</feature>
<accession>A0A0S1LIE5</accession>
<proteinExistence type="evidence at transcript level"/>
<reference evidence="7" key="1">
    <citation type="journal article" date="2015" name="BMC Genomics">
        <title>De novo assembly and sex-specific transcriptome profiling in the sand fly Phlebotomus perniciosus (Diptera, Phlebotominae), a major Old World vector of Leishmania infantum.</title>
        <authorList>
            <person name="Petrella V."/>
            <person name="Aceto S."/>
            <person name="Musacchia F."/>
            <person name="Colonna V."/>
            <person name="Robinson M."/>
            <person name="Benes V."/>
            <person name="Cicotti G."/>
            <person name="Bongiorno G."/>
            <person name="Gradoni L."/>
            <person name="Volf P."/>
            <person name="Salvemini M."/>
        </authorList>
    </citation>
    <scope>NUCLEOTIDE SEQUENCE</scope>
</reference>
<feature type="region of interest" description="Disordered" evidence="5">
    <location>
        <begin position="381"/>
        <end position="418"/>
    </location>
</feature>
<dbReference type="InterPro" id="IPR017853">
    <property type="entry name" value="GH"/>
</dbReference>
<dbReference type="EC" id="3.2.1.35" evidence="4"/>
<evidence type="ECO:0000256" key="5">
    <source>
        <dbReference type="SAM" id="MobiDB-lite"/>
    </source>
</evidence>
<dbReference type="EMBL" id="KT160228">
    <property type="protein sequence ID" value="ALL27024.1"/>
    <property type="molecule type" value="mRNA"/>
</dbReference>
<feature type="compositionally biased region" description="Low complexity" evidence="5">
    <location>
        <begin position="402"/>
        <end position="411"/>
    </location>
</feature>
<keyword evidence="2 6" id="KW-0732">Signal</keyword>
<dbReference type="SUPFAM" id="SSF51445">
    <property type="entry name" value="(Trans)glycosidases"/>
    <property type="match status" value="1"/>
</dbReference>
<evidence type="ECO:0000256" key="1">
    <source>
        <dbReference type="ARBA" id="ARBA00008871"/>
    </source>
</evidence>
<keyword evidence="4" id="KW-0326">Glycosidase</keyword>
<name>A0A0S1LIE5_PHLPE</name>
<feature type="chain" id="PRO_5006589106" description="Hyaluronidase" evidence="6">
    <location>
        <begin position="20"/>
        <end position="470"/>
    </location>
</feature>
<dbReference type="PANTHER" id="PTHR11769">
    <property type="entry name" value="HYALURONIDASE"/>
    <property type="match status" value="1"/>
</dbReference>
<comment type="similarity">
    <text evidence="1 4">Belongs to the glycosyl hydrolase 56 family.</text>
</comment>
<evidence type="ECO:0000256" key="2">
    <source>
        <dbReference type="ARBA" id="ARBA00022729"/>
    </source>
</evidence>
<feature type="compositionally biased region" description="Polar residues" evidence="5">
    <location>
        <begin position="387"/>
        <end position="401"/>
    </location>
</feature>
<evidence type="ECO:0000256" key="6">
    <source>
        <dbReference type="SAM" id="SignalP"/>
    </source>
</evidence>
<dbReference type="InterPro" id="IPR018155">
    <property type="entry name" value="Hyaluronidase"/>
</dbReference>
<evidence type="ECO:0000256" key="4">
    <source>
        <dbReference type="RuleBase" id="RU610713"/>
    </source>
</evidence>
<dbReference type="PANTHER" id="PTHR11769:SF35">
    <property type="entry name" value="HYALURONIDASE"/>
    <property type="match status" value="1"/>
</dbReference>
<organism evidence="7">
    <name type="scientific">Phlebotomus perniciosus</name>
    <name type="common">Phlebotomine sand fly</name>
    <dbReference type="NCBI Taxonomy" id="13204"/>
    <lineage>
        <taxon>Eukaryota</taxon>
        <taxon>Metazoa</taxon>
        <taxon>Ecdysozoa</taxon>
        <taxon>Arthropoda</taxon>
        <taxon>Hexapoda</taxon>
        <taxon>Insecta</taxon>
        <taxon>Pterygota</taxon>
        <taxon>Neoptera</taxon>
        <taxon>Endopterygota</taxon>
        <taxon>Diptera</taxon>
        <taxon>Nematocera</taxon>
        <taxon>Psychodoidea</taxon>
        <taxon>Psychodidae</taxon>
        <taxon>Phlebotomus</taxon>
        <taxon>Larroussius</taxon>
    </lineage>
</organism>
<dbReference type="GO" id="GO:0030214">
    <property type="term" value="P:hyaluronan catabolic process"/>
    <property type="evidence" value="ECO:0007669"/>
    <property type="project" value="TreeGrafter"/>
</dbReference>
<evidence type="ECO:0000256" key="3">
    <source>
        <dbReference type="ARBA" id="ARBA00023157"/>
    </source>
</evidence>
<dbReference type="Pfam" id="PF01630">
    <property type="entry name" value="Glyco_hydro_56"/>
    <property type="match status" value="1"/>
</dbReference>
<protein>
    <recommendedName>
        <fullName evidence="4">Hyaluronidase</fullName>
        <ecNumber evidence="4">3.2.1.35</ecNumber>
    </recommendedName>
</protein>
<evidence type="ECO:0000313" key="7">
    <source>
        <dbReference type="EMBL" id="ALL27024.1"/>
    </source>
</evidence>
<dbReference type="GO" id="GO:0004415">
    <property type="term" value="F:hyalurononglucosaminidase activity"/>
    <property type="evidence" value="ECO:0007669"/>
    <property type="project" value="UniProtKB-UniRule"/>
</dbReference>
<dbReference type="AlphaFoldDB" id="A0A0S1LIE5"/>
<dbReference type="GO" id="GO:0005975">
    <property type="term" value="P:carbohydrate metabolic process"/>
    <property type="evidence" value="ECO:0007669"/>
    <property type="project" value="InterPro"/>
</dbReference>